<dbReference type="GO" id="GO:0006412">
    <property type="term" value="P:translation"/>
    <property type="evidence" value="ECO:0007669"/>
    <property type="project" value="UniProtKB-UniRule"/>
</dbReference>
<organism evidence="4">
    <name type="scientific">Borodinellopsis insignis</name>
    <dbReference type="NCBI Taxonomy" id="3229915"/>
    <lineage>
        <taxon>Eukaryota</taxon>
        <taxon>Viridiplantae</taxon>
        <taxon>Chlorophyta</taxon>
        <taxon>core chlorophytes</taxon>
        <taxon>Chlorophyceae</taxon>
        <taxon>CS clade</taxon>
        <taxon>Chlamydomonadales</taxon>
        <taxon>Chlorococcaceae</taxon>
        <taxon>Borodinellopsis</taxon>
    </lineage>
</organism>
<dbReference type="PANTHER" id="PTHR12534:SF0">
    <property type="entry name" value="SMALL RIBOSOMAL SUBUNIT PROTEIN US2M"/>
    <property type="match status" value="1"/>
</dbReference>
<sequence length="550" mass="64140">MYRPLIKKGIYIINLLKTRRCLNKALNLLSKYAVKGRTFLFIGTKKPAAGLIAIASLFSKTSFFVNTRWLGGMLTNWKTIYKSISKIRPILKEKQKIYIDILEKRQNIKNILIQKALLLRKKGTLILTKGRQYKELLAQSIKPNNITESPYAKNLLFKRKQLIEKSQILLLKRQTLLEKRRILMLQSQILKNKGRETLTLHNKKLIELKSFYTLSLEIKNLKKLAKQQNKDVYSMSYTNLLNYVYKESSNSILPNPPKEILNRIVVTMLNFTKHNGVPYKVPQYNSEKNSSILNVLILSKLLTKFSLFAPYLKTLIKNVKKHISNLENICRNVFSLLINIQKLLTNYVQIKNQISSELLFIKQKLSTERNVIVVLKTKLQFFLSQKKLFKFLPKLRYLPTGRNKIAQTVQILMRKIVDPKLKYPIDNIYNNIQQRISISKDKKLAAIRKKKWQRLEKYFGGIANMTKMNNTKISKNIAIIIGQKEELNAVKECKKLGIKMFNIVDTNCNPSLADHIIPANDDSRNAIKYILNKFLIRIKLAQKLSLRYKR</sequence>
<dbReference type="Gene3D" id="3.40.50.10490">
    <property type="entry name" value="Glucose-6-phosphate isomerase like protein, domain 1"/>
    <property type="match status" value="2"/>
</dbReference>
<dbReference type="InterPro" id="IPR005706">
    <property type="entry name" value="Ribosomal_uS2_bac/mit/plastid"/>
</dbReference>
<dbReference type="PRINTS" id="PR00395">
    <property type="entry name" value="RIBOSOMALS2"/>
</dbReference>
<evidence type="ECO:0000256" key="1">
    <source>
        <dbReference type="ARBA" id="ARBA00004229"/>
    </source>
</evidence>
<dbReference type="GO" id="GO:0005763">
    <property type="term" value="C:mitochondrial small ribosomal subunit"/>
    <property type="evidence" value="ECO:0007669"/>
    <property type="project" value="TreeGrafter"/>
</dbReference>
<dbReference type="InterPro" id="IPR023591">
    <property type="entry name" value="Ribosomal_uS2_flav_dom_sf"/>
</dbReference>
<dbReference type="AlphaFoldDB" id="A0AB39A660"/>
<keyword evidence="4" id="KW-0150">Chloroplast</keyword>
<name>A0AB39A660_9CHLO</name>
<keyword evidence="3" id="KW-0687">Ribonucleoprotein</keyword>
<dbReference type="NCBIfam" id="TIGR01011">
    <property type="entry name" value="rpsB_bact"/>
    <property type="match status" value="1"/>
</dbReference>
<geneLocation type="chloroplast" evidence="4"/>
<evidence type="ECO:0000256" key="3">
    <source>
        <dbReference type="HAMAP-Rule" id="MF_00291"/>
    </source>
</evidence>
<evidence type="ECO:0000313" key="4">
    <source>
        <dbReference type="EMBL" id="XDF22499.1"/>
    </source>
</evidence>
<dbReference type="EMBL" id="PQ083144">
    <property type="protein sequence ID" value="XDF22499.1"/>
    <property type="molecule type" value="Genomic_DNA"/>
</dbReference>
<evidence type="ECO:0000256" key="2">
    <source>
        <dbReference type="ARBA" id="ARBA00006242"/>
    </source>
</evidence>
<dbReference type="GO" id="GO:0009507">
    <property type="term" value="C:chloroplast"/>
    <property type="evidence" value="ECO:0007669"/>
    <property type="project" value="UniProtKB-SubCell"/>
</dbReference>
<dbReference type="Pfam" id="PF00318">
    <property type="entry name" value="Ribosomal_S2"/>
    <property type="match status" value="2"/>
</dbReference>
<comment type="subcellular location">
    <subcellularLocation>
        <location evidence="1 3">Plastid</location>
        <location evidence="1 3">Chloroplast</location>
    </subcellularLocation>
</comment>
<dbReference type="CDD" id="cd01425">
    <property type="entry name" value="RPS2"/>
    <property type="match status" value="1"/>
</dbReference>
<keyword evidence="4" id="KW-0934">Plastid</keyword>
<reference evidence="4" key="1">
    <citation type="submission" date="2024-07" db="EMBL/GenBank/DDBJ databases">
        <title>Chloroplast genome and systemic taxonomy study of Borodinellopsis insigne sp.nov. (Chlamydomonadales, Chlorophyta), a rare aerial alga from China.</title>
        <authorList>
            <person name="Yan Q."/>
        </authorList>
    </citation>
    <scope>NUCLEOTIDE SEQUENCE</scope>
    <source>
        <strain evidence="4">FACHB 3529</strain>
    </source>
</reference>
<accession>A0AB39A660</accession>
<comment type="similarity">
    <text evidence="2 3">Belongs to the universal ribosomal protein uS2 family.</text>
</comment>
<proteinExistence type="inferred from homology"/>
<keyword evidence="3 4" id="KW-0689">Ribosomal protein</keyword>
<dbReference type="InterPro" id="IPR001865">
    <property type="entry name" value="Ribosomal_uS2"/>
</dbReference>
<protein>
    <recommendedName>
        <fullName evidence="3">Small ribosomal subunit protein uS2c</fullName>
    </recommendedName>
</protein>
<dbReference type="GO" id="GO:0003735">
    <property type="term" value="F:structural constituent of ribosome"/>
    <property type="evidence" value="ECO:0007669"/>
    <property type="project" value="InterPro"/>
</dbReference>
<gene>
    <name evidence="3 4" type="primary">rps2</name>
</gene>
<dbReference type="PANTHER" id="PTHR12534">
    <property type="entry name" value="30S RIBOSOMAL PROTEIN S2 PROKARYOTIC AND ORGANELLAR"/>
    <property type="match status" value="1"/>
</dbReference>
<dbReference type="HAMAP" id="MF_00291_B">
    <property type="entry name" value="Ribosomal_uS2_B"/>
    <property type="match status" value="1"/>
</dbReference>
<dbReference type="SUPFAM" id="SSF52313">
    <property type="entry name" value="Ribosomal protein S2"/>
    <property type="match status" value="2"/>
</dbReference>